<protein>
    <submittedName>
        <fullName evidence="3">Membrane-flanked domain protein</fullName>
    </submittedName>
</protein>
<feature type="domain" description="YdbS-like PH" evidence="2">
    <location>
        <begin position="54"/>
        <end position="130"/>
    </location>
</feature>
<organism evidence="3 4">
    <name type="scientific">Halococcus thailandensis JCM 13552</name>
    <dbReference type="NCBI Taxonomy" id="1227457"/>
    <lineage>
        <taxon>Archaea</taxon>
        <taxon>Methanobacteriati</taxon>
        <taxon>Methanobacteriota</taxon>
        <taxon>Stenosarchaea group</taxon>
        <taxon>Halobacteria</taxon>
        <taxon>Halobacteriales</taxon>
        <taxon>Halococcaceae</taxon>
        <taxon>Halococcus</taxon>
    </lineage>
</organism>
<keyword evidence="1" id="KW-0472">Membrane</keyword>
<sequence>MVIMFAIAITGTVFLDRMDMGATVGANVPGWVSLLPLVIALIGLFGGVWVFLKWRYTAYVITSGEIYEKRGIISQNIDHFRIERIQNTTCDQSIIERLLSFGDIVIYTAGSGKQDMILDNVPNPKQVDRTLAVQYDEMKKDKQKNRTTE</sequence>
<dbReference type="AlphaFoldDB" id="M0NF89"/>
<feature type="transmembrane region" description="Helical" evidence="1">
    <location>
        <begin position="31"/>
        <end position="52"/>
    </location>
</feature>
<accession>M0NF89</accession>
<dbReference type="PANTHER" id="PTHR37938:SF1">
    <property type="entry name" value="BLL0215 PROTEIN"/>
    <property type="match status" value="1"/>
</dbReference>
<keyword evidence="1" id="KW-1133">Transmembrane helix</keyword>
<evidence type="ECO:0000259" key="2">
    <source>
        <dbReference type="Pfam" id="PF03703"/>
    </source>
</evidence>
<evidence type="ECO:0000313" key="3">
    <source>
        <dbReference type="EMBL" id="EMA55360.1"/>
    </source>
</evidence>
<dbReference type="Pfam" id="PF03703">
    <property type="entry name" value="bPH_2"/>
    <property type="match status" value="1"/>
</dbReference>
<dbReference type="PANTHER" id="PTHR37938">
    <property type="entry name" value="BLL0215 PROTEIN"/>
    <property type="match status" value="1"/>
</dbReference>
<dbReference type="InterPro" id="IPR005182">
    <property type="entry name" value="YdbS-like_PH"/>
</dbReference>
<keyword evidence="4" id="KW-1185">Reference proteome</keyword>
<proteinExistence type="predicted"/>
<name>M0NF89_9EURY</name>
<dbReference type="Proteomes" id="UP000011680">
    <property type="component" value="Unassembled WGS sequence"/>
</dbReference>
<keyword evidence="1" id="KW-0812">Transmembrane</keyword>
<evidence type="ECO:0000256" key="1">
    <source>
        <dbReference type="SAM" id="Phobius"/>
    </source>
</evidence>
<evidence type="ECO:0000313" key="4">
    <source>
        <dbReference type="Proteomes" id="UP000011680"/>
    </source>
</evidence>
<comment type="caution">
    <text evidence="3">The sequence shown here is derived from an EMBL/GenBank/DDBJ whole genome shotgun (WGS) entry which is preliminary data.</text>
</comment>
<dbReference type="EMBL" id="AOMF01000114">
    <property type="protein sequence ID" value="EMA55360.1"/>
    <property type="molecule type" value="Genomic_DNA"/>
</dbReference>
<gene>
    <name evidence="3" type="ORF">C451_05338</name>
</gene>
<reference evidence="3 4" key="1">
    <citation type="journal article" date="2014" name="PLoS Genet.">
        <title>Phylogenetically driven sequencing of extremely halophilic archaea reveals strategies for static and dynamic osmo-response.</title>
        <authorList>
            <person name="Becker E.A."/>
            <person name="Seitzer P.M."/>
            <person name="Tritt A."/>
            <person name="Larsen D."/>
            <person name="Krusor M."/>
            <person name="Yao A.I."/>
            <person name="Wu D."/>
            <person name="Madern D."/>
            <person name="Eisen J.A."/>
            <person name="Darling A.E."/>
            <person name="Facciotti M.T."/>
        </authorList>
    </citation>
    <scope>NUCLEOTIDE SEQUENCE [LARGE SCALE GENOMIC DNA]</scope>
    <source>
        <strain evidence="3 4">JCM 13552</strain>
    </source>
</reference>
<dbReference type="eggNOG" id="arCOG04619">
    <property type="taxonomic scope" value="Archaea"/>
</dbReference>